<dbReference type="InterPro" id="IPR017694">
    <property type="entry name" value="Phosphonate_tfrase_rpt"/>
</dbReference>
<evidence type="ECO:0000313" key="4">
    <source>
        <dbReference type="Proteomes" id="UP000198565"/>
    </source>
</evidence>
<dbReference type="PROSITE" id="PS00101">
    <property type="entry name" value="HEXAPEP_TRANSFERASES"/>
    <property type="match status" value="1"/>
</dbReference>
<dbReference type="InterPro" id="IPR011004">
    <property type="entry name" value="Trimer_LpxA-like_sf"/>
</dbReference>
<organism evidence="3 4">
    <name type="scientific">Gracilibacillus orientalis</name>
    <dbReference type="NCBI Taxonomy" id="334253"/>
    <lineage>
        <taxon>Bacteria</taxon>
        <taxon>Bacillati</taxon>
        <taxon>Bacillota</taxon>
        <taxon>Bacilli</taxon>
        <taxon>Bacillales</taxon>
        <taxon>Bacillaceae</taxon>
        <taxon>Gracilibacillus</taxon>
    </lineage>
</organism>
<dbReference type="PANTHER" id="PTHR43300">
    <property type="entry name" value="ACETYLTRANSFERASE"/>
    <property type="match status" value="1"/>
</dbReference>
<evidence type="ECO:0000313" key="3">
    <source>
        <dbReference type="EMBL" id="SFL71021.1"/>
    </source>
</evidence>
<sequence length="216" mass="24542">MSQSINSDKKRLTKNPVIHHTANVTDTTLGDWTDVGPQSKIIESQIGDYSYTAGDVQIIYATIGKFCSIASHVRINPGNHPTWRVTQHHATYRLARYGFSDEDDYEFFDWRRSYPVHIGHDVWIGHNAIIMPGITIGNGAVVGAGAIVTKDVAPYTMVAGVPAKWIKDRFSVEEAAQLQEIAWWDWSRELLEERFQDLNNMERFLSKYGTKRTDGR</sequence>
<dbReference type="PANTHER" id="PTHR43300:SF11">
    <property type="entry name" value="ACETYLTRANSFERASE RV3034C-RELATED"/>
    <property type="match status" value="1"/>
</dbReference>
<dbReference type="NCBIfam" id="TIGR03308">
    <property type="entry name" value="phn_thr-fam"/>
    <property type="match status" value="1"/>
</dbReference>
<dbReference type="InterPro" id="IPR018357">
    <property type="entry name" value="Hexapep_transf_CS"/>
</dbReference>
<proteinExistence type="predicted"/>
<dbReference type="EMBL" id="FOTR01000003">
    <property type="protein sequence ID" value="SFL71021.1"/>
    <property type="molecule type" value="Genomic_DNA"/>
</dbReference>
<keyword evidence="2" id="KW-0677">Repeat</keyword>
<dbReference type="Pfam" id="PF14602">
    <property type="entry name" value="Hexapep_2"/>
    <property type="match status" value="1"/>
</dbReference>
<dbReference type="Gene3D" id="2.160.10.10">
    <property type="entry name" value="Hexapeptide repeat proteins"/>
    <property type="match status" value="1"/>
</dbReference>
<protein>
    <recommendedName>
        <fullName evidence="5">Phosphonate metabolim protein, transferase hexapeptide repeat family</fullName>
    </recommendedName>
</protein>
<dbReference type="AlphaFoldDB" id="A0A1I4JXE6"/>
<keyword evidence="1" id="KW-0808">Transferase</keyword>
<dbReference type="SUPFAM" id="SSF51161">
    <property type="entry name" value="Trimeric LpxA-like enzymes"/>
    <property type="match status" value="1"/>
</dbReference>
<dbReference type="Proteomes" id="UP000198565">
    <property type="component" value="Unassembled WGS sequence"/>
</dbReference>
<dbReference type="OrthoDB" id="9801697at2"/>
<evidence type="ECO:0008006" key="5">
    <source>
        <dbReference type="Google" id="ProtNLM"/>
    </source>
</evidence>
<gene>
    <name evidence="3" type="ORF">SAMN04487943_103221</name>
</gene>
<reference evidence="4" key="1">
    <citation type="submission" date="2016-10" db="EMBL/GenBank/DDBJ databases">
        <authorList>
            <person name="Varghese N."/>
            <person name="Submissions S."/>
        </authorList>
    </citation>
    <scope>NUCLEOTIDE SEQUENCE [LARGE SCALE GENOMIC DNA]</scope>
    <source>
        <strain evidence="4">CGMCC 1.4250</strain>
    </source>
</reference>
<dbReference type="CDD" id="cd03349">
    <property type="entry name" value="LbH_XAT"/>
    <property type="match status" value="1"/>
</dbReference>
<dbReference type="GO" id="GO:0016740">
    <property type="term" value="F:transferase activity"/>
    <property type="evidence" value="ECO:0007669"/>
    <property type="project" value="UniProtKB-KW"/>
</dbReference>
<evidence type="ECO:0000256" key="1">
    <source>
        <dbReference type="ARBA" id="ARBA00022679"/>
    </source>
</evidence>
<evidence type="ECO:0000256" key="2">
    <source>
        <dbReference type="ARBA" id="ARBA00022737"/>
    </source>
</evidence>
<dbReference type="RefSeq" id="WP_091482807.1">
    <property type="nucleotide sequence ID" value="NZ_FOTR01000003.1"/>
</dbReference>
<dbReference type="InterPro" id="IPR050179">
    <property type="entry name" value="Trans_hexapeptide_repeat"/>
</dbReference>
<accession>A0A1I4JXE6</accession>
<dbReference type="InterPro" id="IPR001451">
    <property type="entry name" value="Hexapep"/>
</dbReference>
<name>A0A1I4JXE6_9BACI</name>
<dbReference type="STRING" id="334253.SAMN04487943_103221"/>
<keyword evidence="4" id="KW-1185">Reference proteome</keyword>